<reference evidence="1 2" key="1">
    <citation type="submission" date="2024-02" db="EMBL/GenBank/DDBJ databases">
        <authorList>
            <person name="Chen Y."/>
            <person name="Shah S."/>
            <person name="Dougan E. K."/>
            <person name="Thang M."/>
            <person name="Chan C."/>
        </authorList>
    </citation>
    <scope>NUCLEOTIDE SEQUENCE [LARGE SCALE GENOMIC DNA]</scope>
</reference>
<name>A0ABP0J523_9DINO</name>
<evidence type="ECO:0000313" key="1">
    <source>
        <dbReference type="EMBL" id="CAK9009463.1"/>
    </source>
</evidence>
<evidence type="ECO:0000313" key="2">
    <source>
        <dbReference type="Proteomes" id="UP001642464"/>
    </source>
</evidence>
<sequence>HSDCVKFDPLSFHFNMGLFCSRGAADAVEATIDPKKKVPLPDDFEASVAEIEAKHPSQLTSFSQSPIQAVNYLSKDHCNYSTSGFDASEEEEFYIIVSLGKRGYILKAGYYWFSEDRGDSDRQEFRHFAQSISGGPEFGQDGTKPEDIVEEMSLSSLSSSQKTQLRQVLRKCTQRH</sequence>
<gene>
    <name evidence="1" type="ORF">SCF082_LOCUS10296</name>
</gene>
<protein>
    <submittedName>
        <fullName evidence="1">U3 small nucleolar RNA-associated protein 4</fullName>
    </submittedName>
</protein>
<dbReference type="EMBL" id="CAXAMM010006003">
    <property type="protein sequence ID" value="CAK9009463.1"/>
    <property type="molecule type" value="Genomic_DNA"/>
</dbReference>
<organism evidence="1 2">
    <name type="scientific">Durusdinium trenchii</name>
    <dbReference type="NCBI Taxonomy" id="1381693"/>
    <lineage>
        <taxon>Eukaryota</taxon>
        <taxon>Sar</taxon>
        <taxon>Alveolata</taxon>
        <taxon>Dinophyceae</taxon>
        <taxon>Suessiales</taxon>
        <taxon>Symbiodiniaceae</taxon>
        <taxon>Durusdinium</taxon>
    </lineage>
</organism>
<comment type="caution">
    <text evidence="1">The sequence shown here is derived from an EMBL/GenBank/DDBJ whole genome shotgun (WGS) entry which is preliminary data.</text>
</comment>
<proteinExistence type="predicted"/>
<dbReference type="Proteomes" id="UP001642464">
    <property type="component" value="Unassembled WGS sequence"/>
</dbReference>
<accession>A0ABP0J523</accession>
<keyword evidence="2" id="KW-1185">Reference proteome</keyword>
<feature type="non-terminal residue" evidence="1">
    <location>
        <position position="1"/>
    </location>
</feature>